<dbReference type="KEGG" id="mml:MLC_1680"/>
<gene>
    <name evidence="3" type="ORF">MLC_1680</name>
</gene>
<dbReference type="Proteomes" id="UP000010103">
    <property type="component" value="Chromosome"/>
</dbReference>
<reference evidence="4" key="2">
    <citation type="journal article" date="2011" name="BMC Genomics">
        <title>Mycoplasma mycoides, from mycoides Small Colony to capri. A microevolutionary perspective.</title>
        <authorList>
            <person name="Thiaucourt F."/>
            <person name="Manso-Silvan L."/>
            <person name="Salah W."/>
            <person name="Barbe V."/>
            <person name="Berger A."/>
            <person name="Jacob D."/>
            <person name="Breton M."/>
            <person name="Dupuy V."/>
            <person name="Lomenech A.M."/>
            <person name="Blanchard A."/>
            <person name="Sirand-Pugnet P."/>
        </authorList>
    </citation>
    <scope>NUCLEOTIDE SEQUENCE [LARGE SCALE GENOMIC DNA]</scope>
    <source>
        <strain evidence="4">95010</strain>
    </source>
</reference>
<sequence>MRKFNKLFLTILPISSISAFSIISCTTNTKNNNQIPTIPNNIKPDNSHNPKQPEKPKNLEHNDSNSNNTTDNNNSTNDDEPQADQPQPNKPKKKVDFSDLENLSKDYSFEYVTQYNSISATSGWIKIKSEQARIFKDFIFKNNKDILNNYQIELDPEILPDIRDQKGIIDKVGIKFTKDKESKTLKFTFKGFKPKESTHKEDKTKNKKDYIKPKDNIDSAFLGLYPSLVAYMLLYIEEGASNNKYDKDIKQTGNVINFDDLKNDNKDLFENEFKGFGPGTKELLFNYKEDYKKIYKDKITKARYNDFTGDLELEVQITNTDDHTNWKEDPIITVPFTFKGFRRIDIKKPEDNVLKISLTKRALGEIVNNAYLKKVIQQLKEQGTLNSGKEIRLGDVSGSSLKDEIFNKLTVNVEDKTNKTYRNTQTLGLSYTRKAENKSIIGLKNNMTLYPFHTRVNKDSIKNINVIVNDKKY</sequence>
<evidence type="ECO:0000256" key="1">
    <source>
        <dbReference type="SAM" id="MobiDB-lite"/>
    </source>
</evidence>
<dbReference type="NCBIfam" id="TIGR03490">
    <property type="entry name" value="Mycoplas_LppA"/>
    <property type="match status" value="1"/>
</dbReference>
<keyword evidence="2" id="KW-0732">Signal</keyword>
<feature type="compositionally biased region" description="Low complexity" evidence="1">
    <location>
        <begin position="64"/>
        <end position="76"/>
    </location>
</feature>
<dbReference type="NCBIfam" id="NF045959">
    <property type="entry name" value="LppA_rel_LP"/>
    <property type="match status" value="1"/>
</dbReference>
<protein>
    <recommendedName>
        <fullName evidence="5">LppA family lipoprotein</fullName>
    </recommendedName>
</protein>
<feature type="chain" id="PRO_5003311415" description="LppA family lipoprotein" evidence="2">
    <location>
        <begin position="22"/>
        <end position="473"/>
    </location>
</feature>
<organism evidence="3 4">
    <name type="scientific">Mycoplasma mycoides subsp. capri LC str. 95010</name>
    <dbReference type="NCBI Taxonomy" id="862259"/>
    <lineage>
        <taxon>Bacteria</taxon>
        <taxon>Bacillati</taxon>
        <taxon>Mycoplasmatota</taxon>
        <taxon>Mollicutes</taxon>
        <taxon>Mycoplasmataceae</taxon>
        <taxon>Mycoplasma</taxon>
    </lineage>
</organism>
<feature type="compositionally biased region" description="Basic and acidic residues" evidence="1">
    <location>
        <begin position="45"/>
        <end position="63"/>
    </location>
</feature>
<dbReference type="HOGENOM" id="CLU_030565_0_0_14"/>
<feature type="compositionally biased region" description="Low complexity" evidence="1">
    <location>
        <begin position="29"/>
        <end position="44"/>
    </location>
</feature>
<proteinExistence type="predicted"/>
<dbReference type="EMBL" id="FQ377874">
    <property type="protein sequence ID" value="CBW53896.1"/>
    <property type="molecule type" value="Genomic_DNA"/>
</dbReference>
<name>F4MP64_MYCML</name>
<feature type="region of interest" description="Disordered" evidence="1">
    <location>
        <begin position="29"/>
        <end position="96"/>
    </location>
</feature>
<accession>F4MP64</accession>
<dbReference type="AlphaFoldDB" id="F4MP64"/>
<feature type="signal peptide" evidence="2">
    <location>
        <begin position="1"/>
        <end position="21"/>
    </location>
</feature>
<evidence type="ECO:0000313" key="4">
    <source>
        <dbReference type="Proteomes" id="UP000010103"/>
    </source>
</evidence>
<evidence type="ECO:0008006" key="5">
    <source>
        <dbReference type="Google" id="ProtNLM"/>
    </source>
</evidence>
<reference evidence="4" key="1">
    <citation type="journal article" date="2011" name="BMC Genomics">
        <title>Mycoplasma mycoides, from "mycoides Small Colony" to "capri". A microevolutionary perspective.</title>
        <authorList>
            <person name="Thiaucourt F."/>
            <person name="Manso-Silvan L."/>
            <person name="Salah W."/>
            <person name="Barbe V."/>
            <person name="Berger A."/>
            <person name="Jacob D."/>
            <person name="Breton M."/>
            <person name="Dupuy V."/>
            <person name="Lomenech A.M."/>
            <person name="Blanchard A."/>
            <person name="Sirand-Pugnet P."/>
        </authorList>
    </citation>
    <scope>NUCLEOTIDE SEQUENCE [LARGE SCALE GENOMIC DNA]</scope>
    <source>
        <strain evidence="4">95010</strain>
    </source>
</reference>
<dbReference type="InterPro" id="IPR019992">
    <property type="entry name" value="Mycoides_lipoprot_LppA/p72"/>
</dbReference>
<evidence type="ECO:0000313" key="3">
    <source>
        <dbReference type="EMBL" id="CBW53896.1"/>
    </source>
</evidence>
<dbReference type="PROSITE" id="PS51257">
    <property type="entry name" value="PROKAR_LIPOPROTEIN"/>
    <property type="match status" value="1"/>
</dbReference>
<evidence type="ECO:0000256" key="2">
    <source>
        <dbReference type="SAM" id="SignalP"/>
    </source>
</evidence>